<evidence type="ECO:0000256" key="1">
    <source>
        <dbReference type="ARBA" id="ARBA00000085"/>
    </source>
</evidence>
<evidence type="ECO:0000256" key="4">
    <source>
        <dbReference type="ARBA" id="ARBA00022475"/>
    </source>
</evidence>
<dbReference type="InterPro" id="IPR003594">
    <property type="entry name" value="HATPase_dom"/>
</dbReference>
<dbReference type="EMBL" id="DVMW01000024">
    <property type="protein sequence ID" value="HIU35541.1"/>
    <property type="molecule type" value="Genomic_DNA"/>
</dbReference>
<evidence type="ECO:0000256" key="2">
    <source>
        <dbReference type="ARBA" id="ARBA00004651"/>
    </source>
</evidence>
<dbReference type="Pfam" id="PF02518">
    <property type="entry name" value="HATPase_c"/>
    <property type="match status" value="1"/>
</dbReference>
<dbReference type="GO" id="GO:0000155">
    <property type="term" value="F:phosphorelay sensor kinase activity"/>
    <property type="evidence" value="ECO:0007669"/>
    <property type="project" value="TreeGrafter"/>
</dbReference>
<evidence type="ECO:0000256" key="11">
    <source>
        <dbReference type="SAM" id="Phobius"/>
    </source>
</evidence>
<comment type="subcellular location">
    <subcellularLocation>
        <location evidence="2">Cell membrane</location>
        <topology evidence="2">Multi-pass membrane protein</topology>
    </subcellularLocation>
</comment>
<dbReference type="PRINTS" id="PR00344">
    <property type="entry name" value="BCTRLSENSOR"/>
</dbReference>
<keyword evidence="7 13" id="KW-0418">Kinase</keyword>
<dbReference type="EC" id="2.7.13.3" evidence="3"/>
<dbReference type="GO" id="GO:0005886">
    <property type="term" value="C:plasma membrane"/>
    <property type="evidence" value="ECO:0007669"/>
    <property type="project" value="UniProtKB-SubCell"/>
</dbReference>
<keyword evidence="9" id="KW-0902">Two-component regulatory system</keyword>
<keyword evidence="4" id="KW-1003">Cell membrane</keyword>
<evidence type="ECO:0000256" key="6">
    <source>
        <dbReference type="ARBA" id="ARBA00022692"/>
    </source>
</evidence>
<evidence type="ECO:0000256" key="7">
    <source>
        <dbReference type="ARBA" id="ARBA00022777"/>
    </source>
</evidence>
<dbReference type="GO" id="GO:0016036">
    <property type="term" value="P:cellular response to phosphate starvation"/>
    <property type="evidence" value="ECO:0007669"/>
    <property type="project" value="TreeGrafter"/>
</dbReference>
<evidence type="ECO:0000313" key="14">
    <source>
        <dbReference type="Proteomes" id="UP000824071"/>
    </source>
</evidence>
<protein>
    <recommendedName>
        <fullName evidence="3">histidine kinase</fullName>
        <ecNumber evidence="3">2.7.13.3</ecNumber>
    </recommendedName>
</protein>
<dbReference type="PANTHER" id="PTHR45453">
    <property type="entry name" value="PHOSPHATE REGULON SENSOR PROTEIN PHOR"/>
    <property type="match status" value="1"/>
</dbReference>
<sequence length="330" mass="36752">MRFWLSYLRQNKTGFLLLLLCAAVFAAAFALYGLPLGAVGYPAAVSAVLLLVVLLCKARRAYKKHKALTALAGRPAALLSDLPAAQTADDRDYRAIIEALQAELRALENADDARYRDMLDYYTTWAHQIKTPIASMRLTLENTDAAEARRIKEDLLRIEQYADMVLAFLRLGADSTDYVFRTCDLDDILRRACRRFSTTFIYKKLHLEFTPTHAQVLTDEKWLLFVVEQLLSNAVKYTPPGGTVSVFVKSPKTLCICDTGCGIDKADLPRIFEKGYTGQNGRAEKSATGLGLYLCKRILTQLGHEIRAESEPGKGACFCIDLAQAPLQVE</sequence>
<keyword evidence="10 11" id="KW-0472">Membrane</keyword>
<dbReference type="Gene3D" id="3.30.565.10">
    <property type="entry name" value="Histidine kinase-like ATPase, C-terminal domain"/>
    <property type="match status" value="1"/>
</dbReference>
<keyword evidence="8 11" id="KW-1133">Transmembrane helix</keyword>
<accession>A0A9D1IEW9</accession>
<keyword evidence="5" id="KW-0808">Transferase</keyword>
<dbReference type="PANTHER" id="PTHR45453:SF2">
    <property type="entry name" value="HISTIDINE KINASE"/>
    <property type="match status" value="1"/>
</dbReference>
<feature type="domain" description="Histidine kinase" evidence="12">
    <location>
        <begin position="124"/>
        <end position="326"/>
    </location>
</feature>
<dbReference type="PROSITE" id="PS50109">
    <property type="entry name" value="HIS_KIN"/>
    <property type="match status" value="1"/>
</dbReference>
<evidence type="ECO:0000256" key="5">
    <source>
        <dbReference type="ARBA" id="ARBA00022679"/>
    </source>
</evidence>
<evidence type="ECO:0000256" key="9">
    <source>
        <dbReference type="ARBA" id="ARBA00023012"/>
    </source>
</evidence>
<evidence type="ECO:0000256" key="10">
    <source>
        <dbReference type="ARBA" id="ARBA00023136"/>
    </source>
</evidence>
<gene>
    <name evidence="13" type="ORF">IAC53_02915</name>
</gene>
<feature type="transmembrane region" description="Helical" evidence="11">
    <location>
        <begin position="36"/>
        <end position="56"/>
    </location>
</feature>
<organism evidence="13 14">
    <name type="scientific">Candidatus Fimenecus excrementigallinarum</name>
    <dbReference type="NCBI Taxonomy" id="2840816"/>
    <lineage>
        <taxon>Bacteria</taxon>
        <taxon>Bacillati</taxon>
        <taxon>Bacillota</taxon>
        <taxon>Clostridia</taxon>
        <taxon>Candidatus Fimenecus</taxon>
    </lineage>
</organism>
<dbReference type="InterPro" id="IPR005467">
    <property type="entry name" value="His_kinase_dom"/>
</dbReference>
<comment type="caution">
    <text evidence="13">The sequence shown here is derived from an EMBL/GenBank/DDBJ whole genome shotgun (WGS) entry which is preliminary data.</text>
</comment>
<dbReference type="InterPro" id="IPR050351">
    <property type="entry name" value="BphY/WalK/GraS-like"/>
</dbReference>
<dbReference type="SMART" id="SM00387">
    <property type="entry name" value="HATPase_c"/>
    <property type="match status" value="1"/>
</dbReference>
<dbReference type="InterPro" id="IPR036890">
    <property type="entry name" value="HATPase_C_sf"/>
</dbReference>
<dbReference type="InterPro" id="IPR004358">
    <property type="entry name" value="Sig_transdc_His_kin-like_C"/>
</dbReference>
<evidence type="ECO:0000259" key="12">
    <source>
        <dbReference type="PROSITE" id="PS50109"/>
    </source>
</evidence>
<reference evidence="13" key="2">
    <citation type="journal article" date="2021" name="PeerJ">
        <title>Extensive microbial diversity within the chicken gut microbiome revealed by metagenomics and culture.</title>
        <authorList>
            <person name="Gilroy R."/>
            <person name="Ravi A."/>
            <person name="Getino M."/>
            <person name="Pursley I."/>
            <person name="Horton D.L."/>
            <person name="Alikhan N.F."/>
            <person name="Baker D."/>
            <person name="Gharbi K."/>
            <person name="Hall N."/>
            <person name="Watson M."/>
            <person name="Adriaenssens E.M."/>
            <person name="Foster-Nyarko E."/>
            <person name="Jarju S."/>
            <person name="Secka A."/>
            <person name="Antonio M."/>
            <person name="Oren A."/>
            <person name="Chaudhuri R.R."/>
            <person name="La Ragione R."/>
            <person name="Hildebrand F."/>
            <person name="Pallen M.J."/>
        </authorList>
    </citation>
    <scope>NUCLEOTIDE SEQUENCE</scope>
    <source>
        <strain evidence="13">ChiGjej1B1-19959</strain>
    </source>
</reference>
<dbReference type="Proteomes" id="UP000824071">
    <property type="component" value="Unassembled WGS sequence"/>
</dbReference>
<evidence type="ECO:0000256" key="3">
    <source>
        <dbReference type="ARBA" id="ARBA00012438"/>
    </source>
</evidence>
<comment type="catalytic activity">
    <reaction evidence="1">
        <text>ATP + protein L-histidine = ADP + protein N-phospho-L-histidine.</text>
        <dbReference type="EC" id="2.7.13.3"/>
    </reaction>
</comment>
<dbReference type="GO" id="GO:0004721">
    <property type="term" value="F:phosphoprotein phosphatase activity"/>
    <property type="evidence" value="ECO:0007669"/>
    <property type="project" value="TreeGrafter"/>
</dbReference>
<evidence type="ECO:0000313" key="13">
    <source>
        <dbReference type="EMBL" id="HIU35541.1"/>
    </source>
</evidence>
<dbReference type="AlphaFoldDB" id="A0A9D1IEW9"/>
<name>A0A9D1IEW9_9FIRM</name>
<proteinExistence type="predicted"/>
<dbReference type="SUPFAM" id="SSF55874">
    <property type="entry name" value="ATPase domain of HSP90 chaperone/DNA topoisomerase II/histidine kinase"/>
    <property type="match status" value="1"/>
</dbReference>
<evidence type="ECO:0000256" key="8">
    <source>
        <dbReference type="ARBA" id="ARBA00022989"/>
    </source>
</evidence>
<reference evidence="13" key="1">
    <citation type="submission" date="2020-10" db="EMBL/GenBank/DDBJ databases">
        <authorList>
            <person name="Gilroy R."/>
        </authorList>
    </citation>
    <scope>NUCLEOTIDE SEQUENCE</scope>
    <source>
        <strain evidence="13">ChiGjej1B1-19959</strain>
    </source>
</reference>
<keyword evidence="6 11" id="KW-0812">Transmembrane</keyword>